<evidence type="ECO:0000256" key="1">
    <source>
        <dbReference type="SAM" id="MobiDB-lite"/>
    </source>
</evidence>
<dbReference type="HOGENOM" id="CLU_2910614_0_0_1"/>
<feature type="region of interest" description="Disordered" evidence="1">
    <location>
        <begin position="1"/>
        <end position="30"/>
    </location>
</feature>
<dbReference type="Proteomes" id="UP000054248">
    <property type="component" value="Unassembled WGS sequence"/>
</dbReference>
<sequence length="62" mass="7031">MNGGRTVPVPNSIYAPAPCGKRQTRHGINQKHPFGHAKREEYEVDESSRTRVRVLRLLQAGY</sequence>
<proteinExistence type="predicted"/>
<keyword evidence="3" id="KW-1185">Reference proteome</keyword>
<name>A0A0C3K808_9AGAM</name>
<organism evidence="2 3">
    <name type="scientific">Tulasnella calospora MUT 4182</name>
    <dbReference type="NCBI Taxonomy" id="1051891"/>
    <lineage>
        <taxon>Eukaryota</taxon>
        <taxon>Fungi</taxon>
        <taxon>Dikarya</taxon>
        <taxon>Basidiomycota</taxon>
        <taxon>Agaricomycotina</taxon>
        <taxon>Agaricomycetes</taxon>
        <taxon>Cantharellales</taxon>
        <taxon>Tulasnellaceae</taxon>
        <taxon>Tulasnella</taxon>
    </lineage>
</organism>
<reference evidence="3" key="2">
    <citation type="submission" date="2015-01" db="EMBL/GenBank/DDBJ databases">
        <title>Evolutionary Origins and Diversification of the Mycorrhizal Mutualists.</title>
        <authorList>
            <consortium name="DOE Joint Genome Institute"/>
            <consortium name="Mycorrhizal Genomics Consortium"/>
            <person name="Kohler A."/>
            <person name="Kuo A."/>
            <person name="Nagy L.G."/>
            <person name="Floudas D."/>
            <person name="Copeland A."/>
            <person name="Barry K.W."/>
            <person name="Cichocki N."/>
            <person name="Veneault-Fourrey C."/>
            <person name="LaButti K."/>
            <person name="Lindquist E.A."/>
            <person name="Lipzen A."/>
            <person name="Lundell T."/>
            <person name="Morin E."/>
            <person name="Murat C."/>
            <person name="Riley R."/>
            <person name="Ohm R."/>
            <person name="Sun H."/>
            <person name="Tunlid A."/>
            <person name="Henrissat B."/>
            <person name="Grigoriev I.V."/>
            <person name="Hibbett D.S."/>
            <person name="Martin F."/>
        </authorList>
    </citation>
    <scope>NUCLEOTIDE SEQUENCE [LARGE SCALE GENOMIC DNA]</scope>
    <source>
        <strain evidence="3">MUT 4182</strain>
    </source>
</reference>
<reference evidence="2 3" key="1">
    <citation type="submission" date="2014-04" db="EMBL/GenBank/DDBJ databases">
        <authorList>
            <consortium name="DOE Joint Genome Institute"/>
            <person name="Kuo A."/>
            <person name="Girlanda M."/>
            <person name="Perotto S."/>
            <person name="Kohler A."/>
            <person name="Nagy L.G."/>
            <person name="Floudas D."/>
            <person name="Copeland A."/>
            <person name="Barry K.W."/>
            <person name="Cichocki N."/>
            <person name="Veneault-Fourrey C."/>
            <person name="LaButti K."/>
            <person name="Lindquist E.A."/>
            <person name="Lipzen A."/>
            <person name="Lundell T."/>
            <person name="Morin E."/>
            <person name="Murat C."/>
            <person name="Sun H."/>
            <person name="Tunlid A."/>
            <person name="Henrissat B."/>
            <person name="Grigoriev I.V."/>
            <person name="Hibbett D.S."/>
            <person name="Martin F."/>
            <person name="Nordberg H.P."/>
            <person name="Cantor M.N."/>
            <person name="Hua S.X."/>
        </authorList>
    </citation>
    <scope>NUCLEOTIDE SEQUENCE [LARGE SCALE GENOMIC DNA]</scope>
    <source>
        <strain evidence="2 3">MUT 4182</strain>
    </source>
</reference>
<dbReference type="AlphaFoldDB" id="A0A0C3K808"/>
<evidence type="ECO:0000313" key="2">
    <source>
        <dbReference type="EMBL" id="KIO17553.1"/>
    </source>
</evidence>
<dbReference type="EMBL" id="KN823368">
    <property type="protein sequence ID" value="KIO17553.1"/>
    <property type="molecule type" value="Genomic_DNA"/>
</dbReference>
<protein>
    <submittedName>
        <fullName evidence="2">Uncharacterized protein</fullName>
    </submittedName>
</protein>
<accession>A0A0C3K808</accession>
<feature type="non-terminal residue" evidence="2">
    <location>
        <position position="62"/>
    </location>
</feature>
<gene>
    <name evidence="2" type="ORF">M407DRAFT_246709</name>
</gene>
<evidence type="ECO:0000313" key="3">
    <source>
        <dbReference type="Proteomes" id="UP000054248"/>
    </source>
</evidence>